<comment type="subunit">
    <text evidence="7">Monomer.</text>
</comment>
<dbReference type="EC" id="6.1.1.17" evidence="7"/>
<evidence type="ECO:0000256" key="6">
    <source>
        <dbReference type="ARBA" id="ARBA00023146"/>
    </source>
</evidence>
<evidence type="ECO:0000256" key="4">
    <source>
        <dbReference type="ARBA" id="ARBA00022840"/>
    </source>
</evidence>
<dbReference type="InterPro" id="IPR020058">
    <property type="entry name" value="Glu/Gln-tRNA-synth_Ib_cat-dom"/>
</dbReference>
<comment type="caution">
    <text evidence="7">Lacks conserved residue(s) required for the propagation of feature annotation.</text>
</comment>
<dbReference type="Gene3D" id="3.40.50.620">
    <property type="entry name" value="HUPs"/>
    <property type="match status" value="2"/>
</dbReference>
<dbReference type="Pfam" id="PF00749">
    <property type="entry name" value="tRNA-synt_1c"/>
    <property type="match status" value="1"/>
</dbReference>
<feature type="short sequence motif" description="'HIGH' region" evidence="7">
    <location>
        <begin position="9"/>
        <end position="19"/>
    </location>
</feature>
<dbReference type="PRINTS" id="PR00987">
    <property type="entry name" value="TRNASYNTHGLU"/>
</dbReference>
<keyword evidence="7" id="KW-0963">Cytoplasm</keyword>
<dbReference type="GO" id="GO:0005737">
    <property type="term" value="C:cytoplasm"/>
    <property type="evidence" value="ECO:0007669"/>
    <property type="project" value="UniProtKB-SubCell"/>
</dbReference>
<dbReference type="GO" id="GO:0004818">
    <property type="term" value="F:glutamate-tRNA ligase activity"/>
    <property type="evidence" value="ECO:0007669"/>
    <property type="project" value="UniProtKB-UniRule"/>
</dbReference>
<dbReference type="InterPro" id="IPR004527">
    <property type="entry name" value="Glu-tRNA-ligase_bac/mito"/>
</dbReference>
<dbReference type="EMBL" id="LCQW01000005">
    <property type="protein sequence ID" value="KKW24673.1"/>
    <property type="molecule type" value="Genomic_DNA"/>
</dbReference>
<keyword evidence="6 7" id="KW-0030">Aminoacyl-tRNA synthetase</keyword>
<dbReference type="InterPro" id="IPR020751">
    <property type="entry name" value="aa-tRNA-synth_I_codon-bd_sub2"/>
</dbReference>
<gene>
    <name evidence="7" type="primary">gltX</name>
    <name evidence="10" type="ORF">UY67_C0005G0045</name>
</gene>
<dbReference type="PANTHER" id="PTHR43311:SF2">
    <property type="entry name" value="GLUTAMATE--TRNA LIGASE, MITOCHONDRIAL-RELATED"/>
    <property type="match status" value="1"/>
</dbReference>
<evidence type="ECO:0000259" key="9">
    <source>
        <dbReference type="Pfam" id="PF19269"/>
    </source>
</evidence>
<dbReference type="InterPro" id="IPR014729">
    <property type="entry name" value="Rossmann-like_a/b/a_fold"/>
</dbReference>
<organism evidence="10 11">
    <name type="scientific">Candidatus Kaiserbacteria bacterium GW2011_GWA2_52_12</name>
    <dbReference type="NCBI Taxonomy" id="1618671"/>
    <lineage>
        <taxon>Bacteria</taxon>
        <taxon>Candidatus Kaiseribacteriota</taxon>
    </lineage>
</organism>
<keyword evidence="4 7" id="KW-0067">ATP-binding</keyword>
<dbReference type="GO" id="GO:0006424">
    <property type="term" value="P:glutamyl-tRNA aminoacylation"/>
    <property type="evidence" value="ECO:0007669"/>
    <property type="project" value="UniProtKB-UniRule"/>
</dbReference>
<dbReference type="STRING" id="1618671.UY67_C0005G0045"/>
<dbReference type="Proteomes" id="UP000034273">
    <property type="component" value="Unassembled WGS sequence"/>
</dbReference>
<evidence type="ECO:0000256" key="3">
    <source>
        <dbReference type="ARBA" id="ARBA00022741"/>
    </source>
</evidence>
<dbReference type="CDD" id="cd00808">
    <property type="entry name" value="GluRS_core"/>
    <property type="match status" value="1"/>
</dbReference>
<reference evidence="10 11" key="1">
    <citation type="journal article" date="2015" name="Nature">
        <title>rRNA introns, odd ribosomes, and small enigmatic genomes across a large radiation of phyla.</title>
        <authorList>
            <person name="Brown C.T."/>
            <person name="Hug L.A."/>
            <person name="Thomas B.C."/>
            <person name="Sharon I."/>
            <person name="Castelle C.J."/>
            <person name="Singh A."/>
            <person name="Wilkins M.J."/>
            <person name="Williams K.H."/>
            <person name="Banfield J.F."/>
        </authorList>
    </citation>
    <scope>NUCLEOTIDE SEQUENCE [LARGE SCALE GENOMIC DNA]</scope>
</reference>
<evidence type="ECO:0000256" key="2">
    <source>
        <dbReference type="ARBA" id="ARBA00022598"/>
    </source>
</evidence>
<dbReference type="Gene3D" id="1.10.10.350">
    <property type="match status" value="1"/>
</dbReference>
<dbReference type="PATRIC" id="fig|1618671.3.peg.260"/>
<evidence type="ECO:0000313" key="11">
    <source>
        <dbReference type="Proteomes" id="UP000034273"/>
    </source>
</evidence>
<dbReference type="InterPro" id="IPR049940">
    <property type="entry name" value="GluQ/Sye"/>
</dbReference>
<dbReference type="Pfam" id="PF19269">
    <property type="entry name" value="Anticodon_2"/>
    <property type="match status" value="1"/>
</dbReference>
<evidence type="ECO:0000256" key="5">
    <source>
        <dbReference type="ARBA" id="ARBA00022917"/>
    </source>
</evidence>
<keyword evidence="3 7" id="KW-0547">Nucleotide-binding</keyword>
<dbReference type="GO" id="GO:0005524">
    <property type="term" value="F:ATP binding"/>
    <property type="evidence" value="ECO:0007669"/>
    <property type="project" value="UniProtKB-UniRule"/>
</dbReference>
<proteinExistence type="inferred from homology"/>
<dbReference type="InterPro" id="IPR045462">
    <property type="entry name" value="aa-tRNA-synth_I_cd-bd"/>
</dbReference>
<comment type="similarity">
    <text evidence="1 7">Belongs to the class-I aminoacyl-tRNA synthetase family. Glutamate--tRNA ligase type 1 subfamily.</text>
</comment>
<evidence type="ECO:0000313" key="10">
    <source>
        <dbReference type="EMBL" id="KKW24673.1"/>
    </source>
</evidence>
<protein>
    <recommendedName>
        <fullName evidence="7">Glutamate--tRNA ligase</fullName>
        <ecNumber evidence="7">6.1.1.17</ecNumber>
    </recommendedName>
    <alternativeName>
        <fullName evidence="7">Glutamyl-tRNA synthetase</fullName>
        <shortName evidence="7">GluRS</shortName>
    </alternativeName>
</protein>
<evidence type="ECO:0000256" key="7">
    <source>
        <dbReference type="HAMAP-Rule" id="MF_00022"/>
    </source>
</evidence>
<comment type="function">
    <text evidence="7">Catalyzes the attachment of glutamate to tRNA(Glu) in a two-step reaction: glutamate is first activated by ATP to form Glu-AMP and then transferred to the acceptor end of tRNA(Glu).</text>
</comment>
<dbReference type="InterPro" id="IPR020061">
    <property type="entry name" value="Glu_tRNA_lig_a-bdl"/>
</dbReference>
<comment type="catalytic activity">
    <reaction evidence="7">
        <text>tRNA(Glu) + L-glutamate + ATP = L-glutamyl-tRNA(Glu) + AMP + diphosphate</text>
        <dbReference type="Rhea" id="RHEA:23540"/>
        <dbReference type="Rhea" id="RHEA-COMP:9663"/>
        <dbReference type="Rhea" id="RHEA-COMP:9680"/>
        <dbReference type="ChEBI" id="CHEBI:29985"/>
        <dbReference type="ChEBI" id="CHEBI:30616"/>
        <dbReference type="ChEBI" id="CHEBI:33019"/>
        <dbReference type="ChEBI" id="CHEBI:78442"/>
        <dbReference type="ChEBI" id="CHEBI:78520"/>
        <dbReference type="ChEBI" id="CHEBI:456215"/>
        <dbReference type="EC" id="6.1.1.17"/>
    </reaction>
</comment>
<dbReference type="NCBIfam" id="TIGR00464">
    <property type="entry name" value="gltX_bact"/>
    <property type="match status" value="1"/>
</dbReference>
<accession>A0A0G1X0P4</accession>
<keyword evidence="2 7" id="KW-0436">Ligase</keyword>
<sequence length="449" mass="50885">MTVITRYPPSPTGSFHIGSARTALFNYLFAAHTGGKMYLRFEDTDTARSKREYEDDIREGLQWLGITYELPGVFRQSERTHTYRKYLEQLIGKGLAYEAESSDTEQNKKVVRFKNPNIPMTFNDLIRGDISFDTTELDDFIIARSIKDPLYHLSVVIDDYEMGVTHVIRGEDHISNTARQILILEALGFPRPLYAHIPLILAPDRSKLSKRHGAVSVNQYKVEGYLAEAFVNYLALLGWNPGGDQELYSMPELVEKFTLENVQISGAIFNIEKLRWFNKEYLKKMSDDTFGKGALPTLKAAALARGFTWDEKIAVRLLPLLRERISIWQDITKQIDEGEYDYFFYDPRPSPADIPHAGGDKVAASAHLLAMLHTLQGISEADFKNPDIIKRSVWEYATANGRGDVLWPFRYALSGRQRSADPMLIASVIGKEAAERRLHAAIKILGTAS</sequence>
<dbReference type="InterPro" id="IPR000924">
    <property type="entry name" value="Glu/Gln-tRNA-synth"/>
</dbReference>
<feature type="binding site" evidence="7">
    <location>
        <position position="210"/>
    </location>
    <ligand>
        <name>ATP</name>
        <dbReference type="ChEBI" id="CHEBI:30616"/>
    </ligand>
</feature>
<dbReference type="PANTHER" id="PTHR43311">
    <property type="entry name" value="GLUTAMATE--TRNA LIGASE"/>
    <property type="match status" value="1"/>
</dbReference>
<feature type="domain" description="Aminoacyl-tRNA synthetase class I anticodon-binding" evidence="9">
    <location>
        <begin position="299"/>
        <end position="442"/>
    </location>
</feature>
<comment type="caution">
    <text evidence="10">The sequence shown here is derived from an EMBL/GenBank/DDBJ whole genome shotgun (WGS) entry which is preliminary data.</text>
</comment>
<evidence type="ECO:0000256" key="1">
    <source>
        <dbReference type="ARBA" id="ARBA00007894"/>
    </source>
</evidence>
<dbReference type="GO" id="GO:0008270">
    <property type="term" value="F:zinc ion binding"/>
    <property type="evidence" value="ECO:0007669"/>
    <property type="project" value="InterPro"/>
</dbReference>
<name>A0A0G1X0P4_9BACT</name>
<dbReference type="SUPFAM" id="SSF52374">
    <property type="entry name" value="Nucleotidylyl transferase"/>
    <property type="match status" value="1"/>
</dbReference>
<feature type="domain" description="Glutamyl/glutaminyl-tRNA synthetase class Ib catalytic" evidence="8">
    <location>
        <begin position="99"/>
        <end position="276"/>
    </location>
</feature>
<evidence type="ECO:0000259" key="8">
    <source>
        <dbReference type="Pfam" id="PF00749"/>
    </source>
</evidence>
<dbReference type="Gene3D" id="1.10.1160.10">
    <property type="entry name" value="Glutamyl-trna Synthetase, Domain 2"/>
    <property type="match status" value="1"/>
</dbReference>
<comment type="subcellular location">
    <subcellularLocation>
        <location evidence="7">Cytoplasm</location>
    </subcellularLocation>
</comment>
<dbReference type="InterPro" id="IPR033910">
    <property type="entry name" value="GluRS_core"/>
</dbReference>
<dbReference type="Gene3D" id="3.90.800.10">
    <property type="entry name" value="Glutamyl-tRNA Synthetase, Domain 3"/>
    <property type="match status" value="1"/>
</dbReference>
<dbReference type="InterPro" id="IPR008925">
    <property type="entry name" value="aa_tRNA-synth_I_cd-bd_sf"/>
</dbReference>
<dbReference type="SUPFAM" id="SSF48163">
    <property type="entry name" value="An anticodon-binding domain of class I aminoacyl-tRNA synthetases"/>
    <property type="match status" value="1"/>
</dbReference>
<dbReference type="GO" id="GO:0000049">
    <property type="term" value="F:tRNA binding"/>
    <property type="evidence" value="ECO:0007669"/>
    <property type="project" value="InterPro"/>
</dbReference>
<dbReference type="AlphaFoldDB" id="A0A0G1X0P4"/>
<keyword evidence="5 7" id="KW-0648">Protein biosynthesis</keyword>
<dbReference type="HAMAP" id="MF_00022">
    <property type="entry name" value="Glu_tRNA_synth_type1"/>
    <property type="match status" value="1"/>
</dbReference>
<feature type="short sequence motif" description="'KMSKS' region" evidence="7">
    <location>
        <begin position="207"/>
        <end position="211"/>
    </location>
</feature>